<dbReference type="EMBL" id="STGX01000016">
    <property type="protein sequence ID" value="THV26017.1"/>
    <property type="molecule type" value="Genomic_DNA"/>
</dbReference>
<evidence type="ECO:0000256" key="1">
    <source>
        <dbReference type="SAM" id="Phobius"/>
    </source>
</evidence>
<protein>
    <recommendedName>
        <fullName evidence="4">Holin</fullName>
    </recommendedName>
</protein>
<evidence type="ECO:0000313" key="3">
    <source>
        <dbReference type="Proteomes" id="UP000305792"/>
    </source>
</evidence>
<evidence type="ECO:0008006" key="4">
    <source>
        <dbReference type="Google" id="ProtNLM"/>
    </source>
</evidence>
<keyword evidence="3" id="KW-1185">Reference proteome</keyword>
<reference evidence="2 3" key="1">
    <citation type="journal article" date="2018" name="Int. J. Syst. Evol. Microbiol.">
        <title>Glycomyces paridis sp. nov., isolated from the medicinal plant Paris polyphylla.</title>
        <authorList>
            <person name="Fang X.M."/>
            <person name="Bai J.L."/>
            <person name="Su J."/>
            <person name="Zhao L.L."/>
            <person name="Liu H.Y."/>
            <person name="Ma B.P."/>
            <person name="Zhang Y.Q."/>
            <person name="Yu L.Y."/>
        </authorList>
    </citation>
    <scope>NUCLEOTIDE SEQUENCE [LARGE SCALE GENOMIC DNA]</scope>
    <source>
        <strain evidence="2 3">CPCC 204357</strain>
    </source>
</reference>
<organism evidence="2 3">
    <name type="scientific">Glycomyces paridis</name>
    <dbReference type="NCBI Taxonomy" id="2126555"/>
    <lineage>
        <taxon>Bacteria</taxon>
        <taxon>Bacillati</taxon>
        <taxon>Actinomycetota</taxon>
        <taxon>Actinomycetes</taxon>
        <taxon>Glycomycetales</taxon>
        <taxon>Glycomycetaceae</taxon>
        <taxon>Glycomyces</taxon>
    </lineage>
</organism>
<sequence>MTQILSLVQRLLTLIPKKWRGTVFAVSVLALVAFAVLDAYNVGPVDGWIAHAARVAGIAAGVIALANLRDPGEGDPDDK</sequence>
<dbReference type="AlphaFoldDB" id="A0A4S8P6W8"/>
<keyword evidence="1" id="KW-1133">Transmembrane helix</keyword>
<keyword evidence="1" id="KW-0812">Transmembrane</keyword>
<name>A0A4S8P6W8_9ACTN</name>
<feature type="transmembrane region" description="Helical" evidence="1">
    <location>
        <begin position="21"/>
        <end position="42"/>
    </location>
</feature>
<proteinExistence type="predicted"/>
<gene>
    <name evidence="2" type="ORF">E9998_20005</name>
</gene>
<accession>A0A4S8P6W8</accession>
<keyword evidence="1" id="KW-0472">Membrane</keyword>
<dbReference type="RefSeq" id="WP_136531465.1">
    <property type="nucleotide sequence ID" value="NZ_STGX01000016.1"/>
</dbReference>
<evidence type="ECO:0000313" key="2">
    <source>
        <dbReference type="EMBL" id="THV26017.1"/>
    </source>
</evidence>
<comment type="caution">
    <text evidence="2">The sequence shown here is derived from an EMBL/GenBank/DDBJ whole genome shotgun (WGS) entry which is preliminary data.</text>
</comment>
<dbReference type="Proteomes" id="UP000305792">
    <property type="component" value="Unassembled WGS sequence"/>
</dbReference>